<accession>A0A5M3X330</accession>
<proteinExistence type="predicted"/>
<evidence type="ECO:0000256" key="1">
    <source>
        <dbReference type="SAM" id="MobiDB-lite"/>
    </source>
</evidence>
<dbReference type="Proteomes" id="UP000331127">
    <property type="component" value="Unassembled WGS sequence"/>
</dbReference>
<name>A0A5M3X330_9ACTN</name>
<feature type="region of interest" description="Disordered" evidence="1">
    <location>
        <begin position="1"/>
        <end position="68"/>
    </location>
</feature>
<evidence type="ECO:0000313" key="3">
    <source>
        <dbReference type="Proteomes" id="UP000331127"/>
    </source>
</evidence>
<sequence length="335" mass="37121">MSNDKPRTPKDPGQPPDHRGELGRRLPGPEDAHERNRNSEDRPGEAPEGLDETPTEAQSSSVDDPAIIDSDYAFRQIMVRGRADEYDKAQQAQARLSAGGDAPPSFSKKAAQELQDGQRDAHQSLIDEIPHALERQAIQLEESEGHFDREPDKARIREISVRIYIENDETSPEGVASALEEVLAEHEFTISQDLDTLHGSWFRTLIARTKRSLTRREAQEQMDELVDKLQRAAELRLIHSKQAEVDSAQGSTVAALISSLEGTSDASIQVGSILLAKISGTIYVRNLTQRELVYIEHHPTLLAEPSQILAALEKAPEISTRSLEPPSHQAQMATD</sequence>
<dbReference type="RefSeq" id="WP_155360164.1">
    <property type="nucleotide sequence ID" value="NZ_BAAAHL010000086.1"/>
</dbReference>
<evidence type="ECO:0000313" key="2">
    <source>
        <dbReference type="EMBL" id="GES15012.1"/>
    </source>
</evidence>
<organism evidence="2 3">
    <name type="scientific">Acrocarpospora macrocephala</name>
    <dbReference type="NCBI Taxonomy" id="150177"/>
    <lineage>
        <taxon>Bacteria</taxon>
        <taxon>Bacillati</taxon>
        <taxon>Actinomycetota</taxon>
        <taxon>Actinomycetes</taxon>
        <taxon>Streptosporangiales</taxon>
        <taxon>Streptosporangiaceae</taxon>
        <taxon>Acrocarpospora</taxon>
    </lineage>
</organism>
<comment type="caution">
    <text evidence="2">The sequence shown here is derived from an EMBL/GenBank/DDBJ whole genome shotgun (WGS) entry which is preliminary data.</text>
</comment>
<dbReference type="EMBL" id="BLAE01000068">
    <property type="protein sequence ID" value="GES15012.1"/>
    <property type="molecule type" value="Genomic_DNA"/>
</dbReference>
<feature type="compositionally biased region" description="Basic and acidic residues" evidence="1">
    <location>
        <begin position="1"/>
        <end position="45"/>
    </location>
</feature>
<gene>
    <name evidence="2" type="ORF">Amac_086090</name>
</gene>
<protein>
    <submittedName>
        <fullName evidence="2">Uncharacterized protein</fullName>
    </submittedName>
</protein>
<keyword evidence="3" id="KW-1185">Reference proteome</keyword>
<feature type="region of interest" description="Disordered" evidence="1">
    <location>
        <begin position="91"/>
        <end position="121"/>
    </location>
</feature>
<dbReference type="AlphaFoldDB" id="A0A5M3X330"/>
<reference evidence="2 3" key="1">
    <citation type="submission" date="2019-10" db="EMBL/GenBank/DDBJ databases">
        <title>Whole genome shotgun sequence of Acrocarpospora macrocephala NBRC 16266.</title>
        <authorList>
            <person name="Ichikawa N."/>
            <person name="Kimura A."/>
            <person name="Kitahashi Y."/>
            <person name="Komaki H."/>
            <person name="Oguchi A."/>
        </authorList>
    </citation>
    <scope>NUCLEOTIDE SEQUENCE [LARGE SCALE GENOMIC DNA]</scope>
    <source>
        <strain evidence="2 3">NBRC 16266</strain>
    </source>
</reference>
<dbReference type="OrthoDB" id="3541903at2"/>